<evidence type="ECO:0000313" key="1">
    <source>
        <dbReference type="EMBL" id="KPJ69950.1"/>
    </source>
</evidence>
<name>A0A0S7Y5E2_UNCSA</name>
<reference evidence="1 2" key="1">
    <citation type="journal article" date="2015" name="Microbiome">
        <title>Genomic resolution of linkages in carbon, nitrogen, and sulfur cycling among widespread estuary sediment bacteria.</title>
        <authorList>
            <person name="Baker B.J."/>
            <person name="Lazar C.S."/>
            <person name="Teske A.P."/>
            <person name="Dick G.J."/>
        </authorList>
    </citation>
    <scope>NUCLEOTIDE SEQUENCE [LARGE SCALE GENOMIC DNA]</scope>
    <source>
        <strain evidence="1">DG_54_3</strain>
    </source>
</reference>
<accession>A0A0S7Y5E2</accession>
<proteinExistence type="predicted"/>
<dbReference type="EMBL" id="LIZX01000010">
    <property type="protein sequence ID" value="KPJ69950.1"/>
    <property type="molecule type" value="Genomic_DNA"/>
</dbReference>
<dbReference type="AlphaFoldDB" id="A0A0S7Y5E2"/>
<comment type="caution">
    <text evidence="1">The sequence shown here is derived from an EMBL/GenBank/DDBJ whole genome shotgun (WGS) entry which is preliminary data.</text>
</comment>
<evidence type="ECO:0000313" key="2">
    <source>
        <dbReference type="Proteomes" id="UP000051861"/>
    </source>
</evidence>
<sequence>MPTVLKKGKEFFLSFQFGRYTLMTIQRTNKLCKNCAAGGEKFHRSQRFCTDSLDFSLNFSPIFIEFFDIFKTGMEFAIHNALNAHTAFIADRENPIEKKGKKK</sequence>
<dbReference type="Proteomes" id="UP000051861">
    <property type="component" value="Unassembled WGS sequence"/>
</dbReference>
<organism evidence="1 2">
    <name type="scientific">candidate division WOR-1 bacterium DG_54_3</name>
    <dbReference type="NCBI Taxonomy" id="1703775"/>
    <lineage>
        <taxon>Bacteria</taxon>
        <taxon>Bacillati</taxon>
        <taxon>Saganbacteria</taxon>
    </lineage>
</organism>
<protein>
    <submittedName>
        <fullName evidence="1">Uncharacterized protein</fullName>
    </submittedName>
</protein>
<gene>
    <name evidence="1" type="ORF">AMJ44_01305</name>
</gene>